<organism evidence="3 4">
    <name type="scientific">Neobacillus thermocopriae</name>
    <dbReference type="NCBI Taxonomy" id="1215031"/>
    <lineage>
        <taxon>Bacteria</taxon>
        <taxon>Bacillati</taxon>
        <taxon>Bacillota</taxon>
        <taxon>Bacilli</taxon>
        <taxon>Bacillales</taxon>
        <taxon>Bacillaceae</taxon>
        <taxon>Neobacillus</taxon>
    </lineage>
</organism>
<comment type="caution">
    <text evidence="3">The sequence shown here is derived from an EMBL/GenBank/DDBJ whole genome shotgun (WGS) entry which is preliminary data.</text>
</comment>
<dbReference type="EMBL" id="JAAIUV010000045">
    <property type="protein sequence ID" value="NEX80331.1"/>
    <property type="molecule type" value="Genomic_DNA"/>
</dbReference>
<dbReference type="PANTHER" id="PTHR43630:SF2">
    <property type="entry name" value="GLYCOSYLTRANSFERASE"/>
    <property type="match status" value="1"/>
</dbReference>
<dbReference type="InterPro" id="IPR029044">
    <property type="entry name" value="Nucleotide-diphossugar_trans"/>
</dbReference>
<dbReference type="RefSeq" id="WP_163252806.1">
    <property type="nucleotide sequence ID" value="NZ_JAAIUV010000045.1"/>
</dbReference>
<dbReference type="InterPro" id="IPR011990">
    <property type="entry name" value="TPR-like_helical_dom_sf"/>
</dbReference>
<evidence type="ECO:0000313" key="3">
    <source>
        <dbReference type="EMBL" id="NEX80331.1"/>
    </source>
</evidence>
<name>A0A6B3TWK9_9BACI</name>
<sequence length="371" mass="44225">MFTISLCMIVKNEEEVLEQCLSSVKDICDEIIIVDTGSTDKTKEIAYQFTDKVFDFEWIDDFSAARNFAFSKASMDYIFWMDADDILLKEDQEKFKKLKEELQNNVDAVSMLYHIAFDEYQNPTFSFRRNRLVRREKNFKWHGAVHEYLDVGGNIVASDIAITHRKKDKRKGQVPNDRNLKIYEKRLERGDTFTPRDLFYYSNELKDHSQYEKAIEYYNKFLDTKKGWVEDQIRACINIATCYRMLGDTENEIEALMKSIMYDVPRPEVSCRMGDLYKERRLYEKAIIWYQLACQVNPEDIPGFRQESYSTWYPYLQLCVCHWHIGNHELAVEYNKKAKEYRPNDLSVLKNEEFFKEYFSKKQSSKSSRRG</sequence>
<keyword evidence="1" id="KW-0802">TPR repeat</keyword>
<evidence type="ECO:0000259" key="2">
    <source>
        <dbReference type="Pfam" id="PF00535"/>
    </source>
</evidence>
<dbReference type="CDD" id="cd02511">
    <property type="entry name" value="Beta4Glucosyltransferase"/>
    <property type="match status" value="1"/>
</dbReference>
<accession>A0A6B3TWK9</accession>
<dbReference type="InterPro" id="IPR001173">
    <property type="entry name" value="Glyco_trans_2-like"/>
</dbReference>
<dbReference type="PANTHER" id="PTHR43630">
    <property type="entry name" value="POLY-BETA-1,6-N-ACETYL-D-GLUCOSAMINE SYNTHASE"/>
    <property type="match status" value="1"/>
</dbReference>
<protein>
    <submittedName>
        <fullName evidence="3">Glycosyltransferase</fullName>
    </submittedName>
</protein>
<evidence type="ECO:0000313" key="4">
    <source>
        <dbReference type="Proteomes" id="UP000481621"/>
    </source>
</evidence>
<keyword evidence="4" id="KW-1185">Reference proteome</keyword>
<evidence type="ECO:0000256" key="1">
    <source>
        <dbReference type="PROSITE-ProRule" id="PRU00339"/>
    </source>
</evidence>
<dbReference type="SMART" id="SM00028">
    <property type="entry name" value="TPR"/>
    <property type="match status" value="3"/>
</dbReference>
<dbReference type="SUPFAM" id="SSF48452">
    <property type="entry name" value="TPR-like"/>
    <property type="match status" value="1"/>
</dbReference>
<dbReference type="PROSITE" id="PS50005">
    <property type="entry name" value="TPR"/>
    <property type="match status" value="1"/>
</dbReference>
<dbReference type="GO" id="GO:0016740">
    <property type="term" value="F:transferase activity"/>
    <property type="evidence" value="ECO:0007669"/>
    <property type="project" value="UniProtKB-KW"/>
</dbReference>
<keyword evidence="3" id="KW-0808">Transferase</keyword>
<reference evidence="3" key="1">
    <citation type="submission" date="2020-02" db="EMBL/GenBank/DDBJ databases">
        <title>Bacillus sedimentmangrovi sp. nov., isolated from sediment of the mangrove ecosystem.</title>
        <authorList>
            <person name="Liu G."/>
        </authorList>
    </citation>
    <scope>NUCLEOTIDE SEQUENCE [LARGE SCALE GENOMIC DNA]</scope>
    <source>
        <strain evidence="3">SgZ-7</strain>
    </source>
</reference>
<dbReference type="Pfam" id="PF00535">
    <property type="entry name" value="Glycos_transf_2"/>
    <property type="match status" value="1"/>
</dbReference>
<dbReference type="InterPro" id="IPR019734">
    <property type="entry name" value="TPR_rpt"/>
</dbReference>
<gene>
    <name evidence="3" type="ORF">G4Z05_15995</name>
</gene>
<dbReference type="Proteomes" id="UP000481621">
    <property type="component" value="Unassembled WGS sequence"/>
</dbReference>
<dbReference type="AlphaFoldDB" id="A0A6B3TWK9"/>
<dbReference type="Gene3D" id="1.25.40.10">
    <property type="entry name" value="Tetratricopeptide repeat domain"/>
    <property type="match status" value="2"/>
</dbReference>
<feature type="domain" description="Glycosyltransferase 2-like" evidence="2">
    <location>
        <begin position="5"/>
        <end position="142"/>
    </location>
</feature>
<dbReference type="Pfam" id="PF13181">
    <property type="entry name" value="TPR_8"/>
    <property type="match status" value="2"/>
</dbReference>
<dbReference type="Gene3D" id="3.90.550.10">
    <property type="entry name" value="Spore Coat Polysaccharide Biosynthesis Protein SpsA, Chain A"/>
    <property type="match status" value="1"/>
</dbReference>
<proteinExistence type="predicted"/>
<feature type="repeat" description="TPR" evidence="1">
    <location>
        <begin position="267"/>
        <end position="300"/>
    </location>
</feature>
<dbReference type="SUPFAM" id="SSF53448">
    <property type="entry name" value="Nucleotide-diphospho-sugar transferases"/>
    <property type="match status" value="1"/>
</dbReference>